<dbReference type="AlphaFoldDB" id="A0A067C841"/>
<evidence type="ECO:0000313" key="1">
    <source>
        <dbReference type="EMBL" id="KDO22671.1"/>
    </source>
</evidence>
<protein>
    <submittedName>
        <fullName evidence="1">Uncharacterized protein</fullName>
    </submittedName>
</protein>
<dbReference type="OrthoDB" id="626167at2759"/>
<accession>A0A067C841</accession>
<reference evidence="1 2" key="1">
    <citation type="journal article" date="2013" name="PLoS Genet.">
        <title>Distinctive expansion of potential virulence genes in the genome of the oomycete fish pathogen Saprolegnia parasitica.</title>
        <authorList>
            <person name="Jiang R.H."/>
            <person name="de Bruijn I."/>
            <person name="Haas B.J."/>
            <person name="Belmonte R."/>
            <person name="Lobach L."/>
            <person name="Christie J."/>
            <person name="van den Ackerveken G."/>
            <person name="Bottin A."/>
            <person name="Bulone V."/>
            <person name="Diaz-Moreno S.M."/>
            <person name="Dumas B."/>
            <person name="Fan L."/>
            <person name="Gaulin E."/>
            <person name="Govers F."/>
            <person name="Grenville-Briggs L.J."/>
            <person name="Horner N.R."/>
            <person name="Levin J.Z."/>
            <person name="Mammella M."/>
            <person name="Meijer H.J."/>
            <person name="Morris P."/>
            <person name="Nusbaum C."/>
            <person name="Oome S."/>
            <person name="Phillips A.J."/>
            <person name="van Rooyen D."/>
            <person name="Rzeszutek E."/>
            <person name="Saraiva M."/>
            <person name="Secombes C.J."/>
            <person name="Seidl M.F."/>
            <person name="Snel B."/>
            <person name="Stassen J.H."/>
            <person name="Sykes S."/>
            <person name="Tripathy S."/>
            <person name="van den Berg H."/>
            <person name="Vega-Arreguin J.C."/>
            <person name="Wawra S."/>
            <person name="Young S.K."/>
            <person name="Zeng Q."/>
            <person name="Dieguez-Uribeondo J."/>
            <person name="Russ C."/>
            <person name="Tyler B.M."/>
            <person name="van West P."/>
        </authorList>
    </citation>
    <scope>NUCLEOTIDE SEQUENCE [LARGE SCALE GENOMIC DNA]</scope>
    <source>
        <strain evidence="1 2">CBS 223.65</strain>
    </source>
</reference>
<organism evidence="1 2">
    <name type="scientific">Saprolegnia parasitica (strain CBS 223.65)</name>
    <dbReference type="NCBI Taxonomy" id="695850"/>
    <lineage>
        <taxon>Eukaryota</taxon>
        <taxon>Sar</taxon>
        <taxon>Stramenopiles</taxon>
        <taxon>Oomycota</taxon>
        <taxon>Saprolegniomycetes</taxon>
        <taxon>Saprolegniales</taxon>
        <taxon>Saprolegniaceae</taxon>
        <taxon>Saprolegnia</taxon>
    </lineage>
</organism>
<sequence length="309" mass="33618">MVLRTTTESTRLIASTDDAVGAGHLSDAVAYVKLALALEEAHPTDHNRVQRCHFLVCAAELSARTSHLGDADSTLAHAKGDVERIGHLVERAVAIASWHLGPTHVFLVDIYMAARDVWCDACLGVLKETFGRKSALFVEEQRTQAWLVDQVGAPDEAPSLYEECLRLDETPALSSLVTSPALVDAGAATDVHDCAPALCVEASTNVVASLRLLGECASAVDDTYRAIEYLTAAWAWVKDHATAEDDTVEAIQDITRRLVGLHRRVLSLDDTQVVDDVRRRAIEVPDDEMAFVAGQLFVHVPGEYFHSVL</sequence>
<dbReference type="Proteomes" id="UP000030745">
    <property type="component" value="Unassembled WGS sequence"/>
</dbReference>
<dbReference type="VEuPathDB" id="FungiDB:SPRG_10986"/>
<dbReference type="KEGG" id="spar:SPRG_10986"/>
<proteinExistence type="predicted"/>
<dbReference type="RefSeq" id="XP_012206588.1">
    <property type="nucleotide sequence ID" value="XM_012351198.1"/>
</dbReference>
<evidence type="ECO:0000313" key="2">
    <source>
        <dbReference type="Proteomes" id="UP000030745"/>
    </source>
</evidence>
<dbReference type="EMBL" id="KK583264">
    <property type="protein sequence ID" value="KDO22671.1"/>
    <property type="molecule type" value="Genomic_DNA"/>
</dbReference>
<dbReference type="STRING" id="695850.A0A067C841"/>
<gene>
    <name evidence="1" type="ORF">SPRG_10986</name>
</gene>
<keyword evidence="2" id="KW-1185">Reference proteome</keyword>
<name>A0A067C841_SAPPC</name>
<dbReference type="GeneID" id="24133066"/>